<dbReference type="Gene3D" id="2.60.40.1930">
    <property type="match status" value="1"/>
</dbReference>
<dbReference type="OrthoDB" id="679547at2"/>
<dbReference type="Proteomes" id="UP000467305">
    <property type="component" value="Unassembled WGS sequence"/>
</dbReference>
<evidence type="ECO:0000313" key="1">
    <source>
        <dbReference type="EMBL" id="KAB1158302.1"/>
    </source>
</evidence>
<evidence type="ECO:0008006" key="3">
    <source>
        <dbReference type="Google" id="ProtNLM"/>
    </source>
</evidence>
<evidence type="ECO:0000313" key="2">
    <source>
        <dbReference type="Proteomes" id="UP000467305"/>
    </source>
</evidence>
<organism evidence="1 2">
    <name type="scientific">Tenacibaculum aiptasiae</name>
    <dbReference type="NCBI Taxonomy" id="426481"/>
    <lineage>
        <taxon>Bacteria</taxon>
        <taxon>Pseudomonadati</taxon>
        <taxon>Bacteroidota</taxon>
        <taxon>Flavobacteriia</taxon>
        <taxon>Flavobacteriales</taxon>
        <taxon>Flavobacteriaceae</taxon>
        <taxon>Tenacibaculum</taxon>
    </lineage>
</organism>
<protein>
    <recommendedName>
        <fullName evidence="3">Carboxypeptidase regulatory-like domain-containing protein</fullName>
    </recommendedName>
</protein>
<comment type="caution">
    <text evidence="1">The sequence shown here is derived from an EMBL/GenBank/DDBJ whole genome shotgun (WGS) entry which is preliminary data.</text>
</comment>
<dbReference type="RefSeq" id="WP_150899712.1">
    <property type="nucleotide sequence ID" value="NZ_WAAU01000013.1"/>
</dbReference>
<sequence length="539" mass="63662">MKNIYLLILLSIKCISQEKNTNTYTLPQEKIYLHYNSNFLLSGEKLYYKIYNLTENNQPSKLSKIAYIEVINEKKNSVFKQKIQLEKGTGYGDIFFPSNLKTGTYKLISYTNWMRNNNSFYEDFIYIVNPFINRLKAKKTSTKNLNLLDNSTRKSYAKREKVTLKYPKQKGNYSISVRKITNDIPSKTSIKTFSQKYDFEKVNDNYNYIPELRGNLISGTIESFKNQNKHGKKIALSTIEEYPFTKITTTNKNGEFYFNLKNNNNSKLLLQILDKDRGAYTIKINKKPFNYKDLKFDSKISLTDSLVKTINERTVYMQIENSYSVIKRDSIYFNKKKEFISSLKKKVYVLDDYKRFKTVKETTVEILNDVWLSKEKNNYTFHVRDQNLKTNKELPTLLIVDGYIVFNHNDLIDFNTNKIKQISIAKEKYVYGGKLYQGIIEVKTFDKDYFQQSKNVLTVNILKPESLKKYFFQTYKSNNKRQNKIPDYRTQLFWNPNVKLNNQEISFYTSDIIGNYKVEIQGFDNKGTPIHIESYFSVQ</sequence>
<keyword evidence="2" id="KW-1185">Reference proteome</keyword>
<dbReference type="EMBL" id="WAAU01000013">
    <property type="protein sequence ID" value="KAB1158302.1"/>
    <property type="molecule type" value="Genomic_DNA"/>
</dbReference>
<gene>
    <name evidence="1" type="ORF">F7018_08945</name>
</gene>
<dbReference type="AlphaFoldDB" id="A0A7J5AL17"/>
<reference evidence="1 2" key="1">
    <citation type="submission" date="2019-09" db="EMBL/GenBank/DDBJ databases">
        <authorList>
            <person name="Cao W.R."/>
        </authorList>
    </citation>
    <scope>NUCLEOTIDE SEQUENCE [LARGE SCALE GENOMIC DNA]</scope>
    <source>
        <strain evidence="2">a4</strain>
    </source>
</reference>
<accession>A0A7J5AL17</accession>
<proteinExistence type="predicted"/>
<name>A0A7J5AL17_9FLAO</name>